<reference evidence="4 5" key="1">
    <citation type="submission" date="2020-07" db="EMBL/GenBank/DDBJ databases">
        <title>Complete genome sequence for Sandaracinobacter sp. M6.</title>
        <authorList>
            <person name="Tang Y."/>
            <person name="Liu Q."/>
            <person name="Guo Z."/>
            <person name="Lei P."/>
            <person name="Huang B."/>
        </authorList>
    </citation>
    <scope>NUCLEOTIDE SEQUENCE [LARGE SCALE GENOMIC DNA]</scope>
    <source>
        <strain evidence="4 5">M6</strain>
    </source>
</reference>
<evidence type="ECO:0000256" key="2">
    <source>
        <dbReference type="SAM" id="MobiDB-lite"/>
    </source>
</evidence>
<dbReference type="AlphaFoldDB" id="A0A7G5IEW3"/>
<feature type="chain" id="PRO_5029002086" evidence="3">
    <location>
        <begin position="22"/>
        <end position="219"/>
    </location>
</feature>
<dbReference type="Gene3D" id="1.25.40.10">
    <property type="entry name" value="Tetratricopeptide repeat domain"/>
    <property type="match status" value="1"/>
</dbReference>
<feature type="region of interest" description="Disordered" evidence="2">
    <location>
        <begin position="182"/>
        <end position="219"/>
    </location>
</feature>
<keyword evidence="3" id="KW-0732">Signal</keyword>
<name>A0A7G5IEW3_9SPHN</name>
<gene>
    <name evidence="4" type="ORF">H3309_10970</name>
</gene>
<sequence length="219" mass="22376">MALRRWAVGMLLLAGATQASALARGLADTQLDPKSLVQMGMADAALAARRYDAASDAYEAAIAADPRNKGGYIGLARVAEAQGLPGKAIRYYREALQIDPNDLTALEGQGASLARRGAIARAQANLDRLKLLCAAPCPAADRLATAIARGPDAVKTAEVTGPLATATATVAVPPEVAAKAAPEVKAAPAPVAVKPATPAETKPATPPEVVKPPAPQPRR</sequence>
<dbReference type="PROSITE" id="PS50005">
    <property type="entry name" value="TPR"/>
    <property type="match status" value="2"/>
</dbReference>
<feature type="repeat" description="TPR" evidence="1">
    <location>
        <begin position="35"/>
        <end position="68"/>
    </location>
</feature>
<organism evidence="4 5">
    <name type="scientific">Sandaracinobacteroides saxicola</name>
    <dbReference type="NCBI Taxonomy" id="2759707"/>
    <lineage>
        <taxon>Bacteria</taxon>
        <taxon>Pseudomonadati</taxon>
        <taxon>Pseudomonadota</taxon>
        <taxon>Alphaproteobacteria</taxon>
        <taxon>Sphingomonadales</taxon>
        <taxon>Sphingosinicellaceae</taxon>
        <taxon>Sandaracinobacteroides</taxon>
    </lineage>
</organism>
<accession>A0A7G5IEW3</accession>
<dbReference type="Proteomes" id="UP000515292">
    <property type="component" value="Chromosome"/>
</dbReference>
<dbReference type="SMART" id="SM00028">
    <property type="entry name" value="TPR"/>
    <property type="match status" value="2"/>
</dbReference>
<proteinExistence type="predicted"/>
<dbReference type="RefSeq" id="WP_182294751.1">
    <property type="nucleotide sequence ID" value="NZ_CP059851.1"/>
</dbReference>
<feature type="repeat" description="TPR" evidence="1">
    <location>
        <begin position="69"/>
        <end position="102"/>
    </location>
</feature>
<feature type="compositionally biased region" description="Low complexity" evidence="2">
    <location>
        <begin position="182"/>
        <end position="203"/>
    </location>
</feature>
<dbReference type="EMBL" id="CP059851">
    <property type="protein sequence ID" value="QMW21905.1"/>
    <property type="molecule type" value="Genomic_DNA"/>
</dbReference>
<feature type="compositionally biased region" description="Pro residues" evidence="2">
    <location>
        <begin position="204"/>
        <end position="219"/>
    </location>
</feature>
<dbReference type="InterPro" id="IPR011990">
    <property type="entry name" value="TPR-like_helical_dom_sf"/>
</dbReference>
<evidence type="ECO:0000256" key="1">
    <source>
        <dbReference type="PROSITE-ProRule" id="PRU00339"/>
    </source>
</evidence>
<protein>
    <submittedName>
        <fullName evidence="4">Tetratricopeptide repeat protein</fullName>
    </submittedName>
</protein>
<keyword evidence="5" id="KW-1185">Reference proteome</keyword>
<keyword evidence="1" id="KW-0802">TPR repeat</keyword>
<dbReference type="Pfam" id="PF13432">
    <property type="entry name" value="TPR_16"/>
    <property type="match status" value="1"/>
</dbReference>
<evidence type="ECO:0000256" key="3">
    <source>
        <dbReference type="SAM" id="SignalP"/>
    </source>
</evidence>
<feature type="signal peptide" evidence="3">
    <location>
        <begin position="1"/>
        <end position="21"/>
    </location>
</feature>
<evidence type="ECO:0000313" key="5">
    <source>
        <dbReference type="Proteomes" id="UP000515292"/>
    </source>
</evidence>
<dbReference type="KEGG" id="sand:H3309_10970"/>
<evidence type="ECO:0000313" key="4">
    <source>
        <dbReference type="EMBL" id="QMW21905.1"/>
    </source>
</evidence>
<dbReference type="SUPFAM" id="SSF48452">
    <property type="entry name" value="TPR-like"/>
    <property type="match status" value="1"/>
</dbReference>
<dbReference type="InterPro" id="IPR019734">
    <property type="entry name" value="TPR_rpt"/>
</dbReference>